<dbReference type="SMART" id="SM00340">
    <property type="entry name" value="HALZ"/>
    <property type="match status" value="1"/>
</dbReference>
<dbReference type="CDD" id="cd14686">
    <property type="entry name" value="bZIP"/>
    <property type="match status" value="1"/>
</dbReference>
<keyword evidence="4 8" id="KW-0238">DNA-binding</keyword>
<dbReference type="PROSITE" id="PS00027">
    <property type="entry name" value="HOMEOBOX_1"/>
    <property type="match status" value="1"/>
</dbReference>
<feature type="domain" description="Homeobox" evidence="12">
    <location>
        <begin position="94"/>
        <end position="154"/>
    </location>
</feature>
<dbReference type="InterPro" id="IPR003106">
    <property type="entry name" value="Leu_zip_homeo"/>
</dbReference>
<evidence type="ECO:0000256" key="3">
    <source>
        <dbReference type="ARBA" id="ARBA00023015"/>
    </source>
</evidence>
<evidence type="ECO:0000313" key="13">
    <source>
        <dbReference type="EnsemblPlants" id="AUR62032758-RA:cds"/>
    </source>
</evidence>
<proteinExistence type="inferred from homology"/>
<dbReference type="InterPro" id="IPR001356">
    <property type="entry name" value="HD"/>
</dbReference>
<dbReference type="AlphaFoldDB" id="A0A803MNA7"/>
<evidence type="ECO:0000256" key="2">
    <source>
        <dbReference type="ARBA" id="ARBA00006074"/>
    </source>
</evidence>
<evidence type="ECO:0000256" key="6">
    <source>
        <dbReference type="ARBA" id="ARBA00023163"/>
    </source>
</evidence>
<dbReference type="PANTHER" id="PTHR45714:SF39">
    <property type="entry name" value="HOMEOBOX-LEUCINE ZIPPER PROTEIN HAT14"/>
    <property type="match status" value="1"/>
</dbReference>
<dbReference type="PANTHER" id="PTHR45714">
    <property type="entry name" value="HOMEOBOX-LEUCINE ZIPPER PROTEIN HAT14"/>
    <property type="match status" value="1"/>
</dbReference>
<dbReference type="FunFam" id="1.10.10.60:FF:000577">
    <property type="entry name" value="Homeobox-leucine zipper protein 18"/>
    <property type="match status" value="1"/>
</dbReference>
<protein>
    <recommendedName>
        <fullName evidence="12">Homeobox domain-containing protein</fullName>
    </recommendedName>
</protein>
<dbReference type="Proteomes" id="UP000596660">
    <property type="component" value="Unplaced"/>
</dbReference>
<evidence type="ECO:0000256" key="8">
    <source>
        <dbReference type="PROSITE-ProRule" id="PRU00108"/>
    </source>
</evidence>
<reference evidence="13" key="1">
    <citation type="journal article" date="2017" name="Nature">
        <title>The genome of Chenopodium quinoa.</title>
        <authorList>
            <person name="Jarvis D.E."/>
            <person name="Ho Y.S."/>
            <person name="Lightfoot D.J."/>
            <person name="Schmoeckel S.M."/>
            <person name="Li B."/>
            <person name="Borm T.J.A."/>
            <person name="Ohyanagi H."/>
            <person name="Mineta K."/>
            <person name="Michell C.T."/>
            <person name="Saber N."/>
            <person name="Kharbatia N.M."/>
            <person name="Rupper R.R."/>
            <person name="Sharp A.R."/>
            <person name="Dally N."/>
            <person name="Boughton B.A."/>
            <person name="Woo Y.H."/>
            <person name="Gao G."/>
            <person name="Schijlen E.G.W.M."/>
            <person name="Guo X."/>
            <person name="Momin A.A."/>
            <person name="Negrao S."/>
            <person name="Al-Babili S."/>
            <person name="Gehring C."/>
            <person name="Roessner U."/>
            <person name="Jung C."/>
            <person name="Murphy K."/>
            <person name="Arold S.T."/>
            <person name="Gojobori T."/>
            <person name="van der Linden C.G."/>
            <person name="van Loo E.N."/>
            <person name="Jellen E.N."/>
            <person name="Maughan P.J."/>
            <person name="Tester M."/>
        </authorList>
    </citation>
    <scope>NUCLEOTIDE SEQUENCE [LARGE SCALE GENOMIC DNA]</scope>
    <source>
        <strain evidence="13">cv. PI 614886</strain>
    </source>
</reference>
<keyword evidence="5 8" id="KW-0371">Homeobox</keyword>
<comment type="similarity">
    <text evidence="2">Belongs to the HD-ZIP homeobox family. Class II subfamily.</text>
</comment>
<feature type="compositionally biased region" description="Low complexity" evidence="11">
    <location>
        <begin position="44"/>
        <end position="66"/>
    </location>
</feature>
<dbReference type="GO" id="GO:0043565">
    <property type="term" value="F:sequence-specific DNA binding"/>
    <property type="evidence" value="ECO:0007669"/>
    <property type="project" value="InterPro"/>
</dbReference>
<evidence type="ECO:0000256" key="7">
    <source>
        <dbReference type="ARBA" id="ARBA00023242"/>
    </source>
</evidence>
<dbReference type="Pfam" id="PF00046">
    <property type="entry name" value="Homeodomain"/>
    <property type="match status" value="1"/>
</dbReference>
<evidence type="ECO:0000256" key="11">
    <source>
        <dbReference type="SAM" id="MobiDB-lite"/>
    </source>
</evidence>
<dbReference type="InterPro" id="IPR017970">
    <property type="entry name" value="Homeobox_CS"/>
</dbReference>
<keyword evidence="6" id="KW-0804">Transcription</keyword>
<keyword evidence="3" id="KW-0805">Transcription regulation</keyword>
<organism evidence="13 14">
    <name type="scientific">Chenopodium quinoa</name>
    <name type="common">Quinoa</name>
    <dbReference type="NCBI Taxonomy" id="63459"/>
    <lineage>
        <taxon>Eukaryota</taxon>
        <taxon>Viridiplantae</taxon>
        <taxon>Streptophyta</taxon>
        <taxon>Embryophyta</taxon>
        <taxon>Tracheophyta</taxon>
        <taxon>Spermatophyta</taxon>
        <taxon>Magnoliopsida</taxon>
        <taxon>eudicotyledons</taxon>
        <taxon>Gunneridae</taxon>
        <taxon>Pentapetalae</taxon>
        <taxon>Caryophyllales</taxon>
        <taxon>Chenopodiaceae</taxon>
        <taxon>Chenopodioideae</taxon>
        <taxon>Atripliceae</taxon>
        <taxon>Chenopodium</taxon>
    </lineage>
</organism>
<dbReference type="Gene3D" id="1.10.10.60">
    <property type="entry name" value="Homeodomain-like"/>
    <property type="match status" value="1"/>
</dbReference>
<dbReference type="GO" id="GO:0005634">
    <property type="term" value="C:nucleus"/>
    <property type="evidence" value="ECO:0007669"/>
    <property type="project" value="UniProtKB-SubCell"/>
</dbReference>
<feature type="region of interest" description="Disordered" evidence="11">
    <location>
        <begin position="14"/>
        <end position="101"/>
    </location>
</feature>
<feature type="DNA-binding region" description="Homeobox" evidence="8">
    <location>
        <begin position="96"/>
        <end position="155"/>
    </location>
</feature>
<name>A0A803MNA7_CHEQI</name>
<evidence type="ECO:0000313" key="14">
    <source>
        <dbReference type="Proteomes" id="UP000596660"/>
    </source>
</evidence>
<sequence>MELALSLGNRGVESNSVGYCMGSSRLTAEKEEDDDQREINGGNSSSSSDPSRLQLDLLPLSPVPRSIQPPPPLRFPWLTDNWATTSKGSDDEENGSTRKKLRLSKEQSAFLEESFKEHHTLNPKQKLALAKQLNLRPRQVEVWFQNRRARTKLKQTEVDCEYLKRCCETLTEENRRLQKELQELRALKTSQPFYMQLPATTLTMCPSSVARRRLTLIVARHRQSSPPVSLSSQVSILSFSISLKFDCVVCYVLSVLSPLLFRVAGHRCRRRSFSPVSHWPSRRSGMYTYSLVSCDSHIPCSLTDFTVALP</sequence>
<evidence type="ECO:0000259" key="12">
    <source>
        <dbReference type="PROSITE" id="PS50071"/>
    </source>
</evidence>
<dbReference type="Pfam" id="PF02183">
    <property type="entry name" value="HALZ"/>
    <property type="match status" value="1"/>
</dbReference>
<keyword evidence="14" id="KW-1185">Reference proteome</keyword>
<dbReference type="SMART" id="SM00389">
    <property type="entry name" value="HOX"/>
    <property type="match status" value="1"/>
</dbReference>
<dbReference type="Gramene" id="AUR62032758-RA">
    <property type="protein sequence ID" value="AUR62032758-RA:cds"/>
    <property type="gene ID" value="AUR62032758"/>
</dbReference>
<keyword evidence="10" id="KW-0175">Coiled coil</keyword>
<dbReference type="SUPFAM" id="SSF46689">
    <property type="entry name" value="Homeodomain-like"/>
    <property type="match status" value="1"/>
</dbReference>
<keyword evidence="7 8" id="KW-0539">Nucleus</keyword>
<feature type="coiled-coil region" evidence="10">
    <location>
        <begin position="160"/>
        <end position="190"/>
    </location>
</feature>
<dbReference type="InterPro" id="IPR009057">
    <property type="entry name" value="Homeodomain-like_sf"/>
</dbReference>
<comment type="subcellular location">
    <subcellularLocation>
        <location evidence="1 8 9">Nucleus</location>
    </subcellularLocation>
</comment>
<evidence type="ECO:0000256" key="5">
    <source>
        <dbReference type="ARBA" id="ARBA00023155"/>
    </source>
</evidence>
<evidence type="ECO:0000256" key="10">
    <source>
        <dbReference type="SAM" id="Coils"/>
    </source>
</evidence>
<evidence type="ECO:0000256" key="4">
    <source>
        <dbReference type="ARBA" id="ARBA00023125"/>
    </source>
</evidence>
<dbReference type="EnsemblPlants" id="AUR62032758-RA">
    <property type="protein sequence ID" value="AUR62032758-RA:cds"/>
    <property type="gene ID" value="AUR62032758"/>
</dbReference>
<reference evidence="13" key="2">
    <citation type="submission" date="2021-03" db="UniProtKB">
        <authorList>
            <consortium name="EnsemblPlants"/>
        </authorList>
    </citation>
    <scope>IDENTIFICATION</scope>
</reference>
<evidence type="ECO:0000256" key="1">
    <source>
        <dbReference type="ARBA" id="ARBA00004123"/>
    </source>
</evidence>
<dbReference type="InterPro" id="IPR050762">
    <property type="entry name" value="HD-ZIP_Homeobox_LZ_Class_II"/>
</dbReference>
<dbReference type="CDD" id="cd00086">
    <property type="entry name" value="homeodomain"/>
    <property type="match status" value="1"/>
</dbReference>
<dbReference type="GO" id="GO:0000981">
    <property type="term" value="F:DNA-binding transcription factor activity, RNA polymerase II-specific"/>
    <property type="evidence" value="ECO:0007669"/>
    <property type="project" value="InterPro"/>
</dbReference>
<accession>A0A803MNA7</accession>
<dbReference type="PROSITE" id="PS50071">
    <property type="entry name" value="HOMEOBOX_2"/>
    <property type="match status" value="1"/>
</dbReference>
<evidence type="ECO:0000256" key="9">
    <source>
        <dbReference type="RuleBase" id="RU000682"/>
    </source>
</evidence>